<keyword evidence="1 4" id="KW-0813">Transport</keyword>
<organism evidence="7 8">
    <name type="scientific">Luteimonas lutimaris</name>
    <dbReference type="NCBI Taxonomy" id="698645"/>
    <lineage>
        <taxon>Bacteria</taxon>
        <taxon>Pseudomonadati</taxon>
        <taxon>Pseudomonadota</taxon>
        <taxon>Gammaproteobacteria</taxon>
        <taxon>Lysobacterales</taxon>
        <taxon>Lysobacteraceae</taxon>
        <taxon>Luteimonas</taxon>
    </lineage>
</organism>
<dbReference type="InterPro" id="IPR014340">
    <property type="entry name" value="LptA"/>
</dbReference>
<comment type="function">
    <text evidence="4">Involved in the assembly of lipopolysaccharide (LPS). Required for the translocation of LPS from the inner membrane to the outer membrane. May form a bridge between the inner membrane and the outer membrane, via interactions with LptC and LptD, thereby facilitating LPS transfer across the periplasm.</text>
</comment>
<accession>A0ABP7MZ90</accession>
<feature type="domain" description="Organic solvent tolerance-like N-terminal" evidence="6">
    <location>
        <begin position="37"/>
        <end position="145"/>
    </location>
</feature>
<evidence type="ECO:0000313" key="7">
    <source>
        <dbReference type="EMBL" id="GAA3932988.1"/>
    </source>
</evidence>
<comment type="subunit">
    <text evidence="4">Component of the lipopolysaccharide transport and assembly complex.</text>
</comment>
<evidence type="ECO:0000313" key="8">
    <source>
        <dbReference type="Proteomes" id="UP001501727"/>
    </source>
</evidence>
<dbReference type="PANTHER" id="PTHR36504:SF1">
    <property type="entry name" value="LIPOPOLYSACCHARIDE EXPORT SYSTEM PROTEIN LPTA"/>
    <property type="match status" value="1"/>
</dbReference>
<dbReference type="NCBIfam" id="TIGR03002">
    <property type="entry name" value="outer_YhbN_LptA"/>
    <property type="match status" value="1"/>
</dbReference>
<evidence type="ECO:0000256" key="5">
    <source>
        <dbReference type="SAM" id="MobiDB-lite"/>
    </source>
</evidence>
<feature type="signal peptide" evidence="4">
    <location>
        <begin position="1"/>
        <end position="25"/>
    </location>
</feature>
<feature type="chain" id="PRO_5044921313" description="Lipopolysaccharide export system protein LptA" evidence="4">
    <location>
        <begin position="26"/>
        <end position="191"/>
    </location>
</feature>
<dbReference type="Gene3D" id="2.60.450.10">
    <property type="entry name" value="Lipopolysaccharide (LPS) transport protein A like domain"/>
    <property type="match status" value="1"/>
</dbReference>
<sequence length="191" mass="19882" precursor="true">MNRRVASTLPLLAALACVAAGSAWAKSSDRNQRMNVSADASDCSVDDSGPCILTGNVHISQGTLDIKSSKADLRRGGDQQVIKLTGSPVQMKQQMDDGGWMNATAAQIDYDQNRDTVVFSGNAVVKQPGKGSISGERIVYNMATGQVQSGAAAGGGRVNMTFEPKNKSAGNGKATPEKAEPTPEPAGQDDN</sequence>
<protein>
    <recommendedName>
        <fullName evidence="4">Lipopolysaccharide export system protein LptA</fullName>
    </recommendedName>
</protein>
<keyword evidence="2 4" id="KW-0732">Signal</keyword>
<dbReference type="PANTHER" id="PTHR36504">
    <property type="entry name" value="LIPOPOLYSACCHARIDE EXPORT SYSTEM PROTEIN LPTA"/>
    <property type="match status" value="1"/>
</dbReference>
<feature type="region of interest" description="Disordered" evidence="5">
    <location>
        <begin position="151"/>
        <end position="191"/>
    </location>
</feature>
<keyword evidence="8" id="KW-1185">Reference proteome</keyword>
<evidence type="ECO:0000259" key="6">
    <source>
        <dbReference type="Pfam" id="PF03968"/>
    </source>
</evidence>
<keyword evidence="3 4" id="KW-0574">Periplasm</keyword>
<comment type="similarity">
    <text evidence="4">Belongs to the LptA family.</text>
</comment>
<comment type="caution">
    <text evidence="7">The sequence shown here is derived from an EMBL/GenBank/DDBJ whole genome shotgun (WGS) entry which is preliminary data.</text>
</comment>
<reference evidence="8" key="1">
    <citation type="journal article" date="2019" name="Int. J. Syst. Evol. Microbiol.">
        <title>The Global Catalogue of Microorganisms (GCM) 10K type strain sequencing project: providing services to taxonomists for standard genome sequencing and annotation.</title>
        <authorList>
            <consortium name="The Broad Institute Genomics Platform"/>
            <consortium name="The Broad Institute Genome Sequencing Center for Infectious Disease"/>
            <person name="Wu L."/>
            <person name="Ma J."/>
        </authorList>
    </citation>
    <scope>NUCLEOTIDE SEQUENCE [LARGE SCALE GENOMIC DNA]</scope>
    <source>
        <strain evidence="8">JCM 16916</strain>
    </source>
</reference>
<dbReference type="RefSeq" id="WP_344760681.1">
    <property type="nucleotide sequence ID" value="NZ_BAAAZU010000031.1"/>
</dbReference>
<dbReference type="Proteomes" id="UP001501727">
    <property type="component" value="Unassembled WGS sequence"/>
</dbReference>
<dbReference type="InterPro" id="IPR005653">
    <property type="entry name" value="OstA-like_N"/>
</dbReference>
<dbReference type="InterPro" id="IPR052037">
    <property type="entry name" value="LPS_export_LptA"/>
</dbReference>
<dbReference type="EMBL" id="BAAAZU010000031">
    <property type="protein sequence ID" value="GAA3932988.1"/>
    <property type="molecule type" value="Genomic_DNA"/>
</dbReference>
<dbReference type="HAMAP" id="MF_01914">
    <property type="entry name" value="LPS_assembly_LptA"/>
    <property type="match status" value="1"/>
</dbReference>
<evidence type="ECO:0000256" key="3">
    <source>
        <dbReference type="ARBA" id="ARBA00022764"/>
    </source>
</evidence>
<gene>
    <name evidence="4" type="primary">lptA</name>
    <name evidence="7" type="ORF">GCM10022229_28360</name>
</gene>
<comment type="subcellular location">
    <subcellularLocation>
        <location evidence="4">Periplasm</location>
    </subcellularLocation>
</comment>
<proteinExistence type="inferred from homology"/>
<name>A0ABP7MZ90_9GAMM</name>
<dbReference type="Pfam" id="PF03968">
    <property type="entry name" value="LptD_N"/>
    <property type="match status" value="1"/>
</dbReference>
<evidence type="ECO:0000256" key="1">
    <source>
        <dbReference type="ARBA" id="ARBA00022448"/>
    </source>
</evidence>
<dbReference type="PROSITE" id="PS51257">
    <property type="entry name" value="PROKAR_LIPOPROTEIN"/>
    <property type="match status" value="1"/>
</dbReference>
<evidence type="ECO:0000256" key="4">
    <source>
        <dbReference type="HAMAP-Rule" id="MF_01914"/>
    </source>
</evidence>
<evidence type="ECO:0000256" key="2">
    <source>
        <dbReference type="ARBA" id="ARBA00022729"/>
    </source>
</evidence>